<organism evidence="2 3">
    <name type="scientific">Nostoc cf. commune SO-36</name>
    <dbReference type="NCBI Taxonomy" id="449208"/>
    <lineage>
        <taxon>Bacteria</taxon>
        <taxon>Bacillati</taxon>
        <taxon>Cyanobacteriota</taxon>
        <taxon>Cyanophyceae</taxon>
        <taxon>Nostocales</taxon>
        <taxon>Nostocaceae</taxon>
        <taxon>Nostoc</taxon>
    </lineage>
</organism>
<dbReference type="Proteomes" id="UP001055453">
    <property type="component" value="Chromosome"/>
</dbReference>
<gene>
    <name evidence="2" type="ORF">ANSO36C_16490</name>
</gene>
<dbReference type="InterPro" id="IPR039633">
    <property type="entry name" value="PAP"/>
</dbReference>
<dbReference type="RefSeq" id="WP_251959135.1">
    <property type="nucleotide sequence ID" value="NZ_AP025732.1"/>
</dbReference>
<proteinExistence type="predicted"/>
<name>A0ABN6Q387_NOSCO</name>
<sequence>MNKQLLIKEKLQATLEKIKTKSDGSPVTDLQLDKILVEEIEQLTAELESVNPNLNPLLYATSLLEGAWQLQYSTAREIRSLVSLPLGLKLGKVYQVIDVANKLFFNLAKVKHPFGLVSGYVKVTASFEPAKEDLEPLPNKRINVYFDKRYLSIEKIVGINTPLLNPFKVVSANNPTSRTATLDITYLDETLRIGRGGDGSLFILTKSYDLPDSTLST</sequence>
<evidence type="ECO:0000313" key="2">
    <source>
        <dbReference type="EMBL" id="BDI15847.1"/>
    </source>
</evidence>
<protein>
    <submittedName>
        <fullName evidence="2">Fibrillin</fullName>
    </submittedName>
</protein>
<reference evidence="2" key="1">
    <citation type="submission" date="2022-04" db="EMBL/GenBank/DDBJ databases">
        <title>Complete genome sequence of a cyanobacterium, Nostoc sp. SO-36, isolated in Antarctica.</title>
        <authorList>
            <person name="Kanesaki Y."/>
            <person name="Effendi D."/>
            <person name="Sakamoto T."/>
            <person name="Ohtani S."/>
            <person name="Awai K."/>
        </authorList>
    </citation>
    <scope>NUCLEOTIDE SEQUENCE</scope>
    <source>
        <strain evidence="2">SO-36</strain>
    </source>
</reference>
<evidence type="ECO:0000313" key="3">
    <source>
        <dbReference type="Proteomes" id="UP001055453"/>
    </source>
</evidence>
<dbReference type="EMBL" id="AP025732">
    <property type="protein sequence ID" value="BDI15847.1"/>
    <property type="molecule type" value="Genomic_DNA"/>
</dbReference>
<evidence type="ECO:0000259" key="1">
    <source>
        <dbReference type="Pfam" id="PF04755"/>
    </source>
</evidence>
<accession>A0ABN6Q387</accession>
<dbReference type="InterPro" id="IPR006843">
    <property type="entry name" value="PAP/fibrillin_dom"/>
</dbReference>
<feature type="domain" description="Plastid lipid-associated protein/fibrillin conserved" evidence="1">
    <location>
        <begin position="37"/>
        <end position="204"/>
    </location>
</feature>
<dbReference type="PANTHER" id="PTHR31906">
    <property type="entry name" value="PLASTID-LIPID-ASSOCIATED PROTEIN 4, CHLOROPLASTIC-RELATED"/>
    <property type="match status" value="1"/>
</dbReference>
<keyword evidence="3" id="KW-1185">Reference proteome</keyword>
<dbReference type="Pfam" id="PF04755">
    <property type="entry name" value="PAP_fibrillin"/>
    <property type="match status" value="1"/>
</dbReference>